<proteinExistence type="predicted"/>
<name>A0ABS6TD39_9ENTE</name>
<dbReference type="Proteomes" id="UP000774130">
    <property type="component" value="Unassembled WGS sequence"/>
</dbReference>
<evidence type="ECO:0000313" key="1">
    <source>
        <dbReference type="EMBL" id="MBV7390795.1"/>
    </source>
</evidence>
<comment type="caution">
    <text evidence="1">The sequence shown here is derived from an EMBL/GenBank/DDBJ whole genome shotgun (WGS) entry which is preliminary data.</text>
</comment>
<dbReference type="CDD" id="cd07812">
    <property type="entry name" value="SRPBCC"/>
    <property type="match status" value="1"/>
</dbReference>
<sequence>MKRNSTIKWKIPANVERVWEIVTNNQDVRWRSDVEHLEIISENVFIEHFKGGGQTKFTIVAKEANQLYAFQMGNKFFQGEWVGRFEEVSSEETVLNFSEQLDIKNPIIYVLSFFMMNLKKMQRTYMEDLQRRVADEN</sequence>
<dbReference type="Pfam" id="PF10604">
    <property type="entry name" value="Polyketide_cyc2"/>
    <property type="match status" value="1"/>
</dbReference>
<dbReference type="EMBL" id="JAHUZB010000003">
    <property type="protein sequence ID" value="MBV7390795.1"/>
    <property type="molecule type" value="Genomic_DNA"/>
</dbReference>
<gene>
    <name evidence="1" type="ORF">KUA55_08895</name>
</gene>
<dbReference type="InterPro" id="IPR019587">
    <property type="entry name" value="Polyketide_cyclase/dehydratase"/>
</dbReference>
<accession>A0ABS6TD39</accession>
<keyword evidence="2" id="KW-1185">Reference proteome</keyword>
<reference evidence="1 2" key="1">
    <citation type="submission" date="2021-06" db="EMBL/GenBank/DDBJ databases">
        <title>Enterococcus alishanensis sp. nov., a novel lactic acid bacterium isolated from fresh coffee beans.</title>
        <authorList>
            <person name="Chen Y.-S."/>
        </authorList>
    </citation>
    <scope>NUCLEOTIDE SEQUENCE [LARGE SCALE GENOMIC DNA]</scope>
    <source>
        <strain evidence="1 2">ALS3</strain>
    </source>
</reference>
<organism evidence="1 2">
    <name type="scientific">Enterococcus alishanensis</name>
    <dbReference type="NCBI Taxonomy" id="1303817"/>
    <lineage>
        <taxon>Bacteria</taxon>
        <taxon>Bacillati</taxon>
        <taxon>Bacillota</taxon>
        <taxon>Bacilli</taxon>
        <taxon>Lactobacillales</taxon>
        <taxon>Enterococcaceae</taxon>
        <taxon>Enterococcus</taxon>
    </lineage>
</organism>
<evidence type="ECO:0000313" key="2">
    <source>
        <dbReference type="Proteomes" id="UP000774130"/>
    </source>
</evidence>
<dbReference type="RefSeq" id="WP_218325848.1">
    <property type="nucleotide sequence ID" value="NZ_JAHUZB010000003.1"/>
</dbReference>
<protein>
    <submittedName>
        <fullName evidence="1">SRPBCC family protein</fullName>
    </submittedName>
</protein>